<accession>A0A0W8F2R8</accession>
<dbReference type="GO" id="GO:0016758">
    <property type="term" value="F:hexosyltransferase activity"/>
    <property type="evidence" value="ECO:0007669"/>
    <property type="project" value="TreeGrafter"/>
</dbReference>
<dbReference type="PANTHER" id="PTHR45947">
    <property type="entry name" value="SULFOQUINOVOSYL TRANSFERASE SQD2"/>
    <property type="match status" value="1"/>
</dbReference>
<protein>
    <recommendedName>
        <fullName evidence="1">Glycosyltransferase subfamily 4-like N-terminal domain-containing protein</fullName>
    </recommendedName>
</protein>
<feature type="domain" description="Glycosyltransferase subfamily 4-like N-terminal" evidence="1">
    <location>
        <begin position="20"/>
        <end position="183"/>
    </location>
</feature>
<sequence length="393" mass="44197">MQPLKIAHFCWESLRSVREGGLSPAATHLAEVLGKTHEVHFFTRGDGPDRTLNGVSYHFCQPEGDDILAYCHDFSMAALQKFHARDTPRFDIIHFHDWHGIDALAELRDRKTVISYHSTEYGRNGGNFGSGPVSRAISAKEWTGGFLAGQVTTVSKHTETEIMWLYGIPESRITVIPNGIYPESYHLRLDPGLVKKRYGIHPLAPLVFFIGRLVYQKGPDLLVDAIPQVLNRRWDVQFIIAGKGDMRPELEERCRGLPVRFTGFIPDEEYRELLNACDLVVIPSRNEPFGLVLTEAWSAERCVVATEVGGLSENIDNFVDGIKVPVRADSIAWGISYIIEDPVRIRAMGLAGKQKVVSRFNWEKIGRMMEQVYARLLTSGTEERLKDPGGRPA</sequence>
<dbReference type="Gene3D" id="3.40.50.2000">
    <property type="entry name" value="Glycogen Phosphorylase B"/>
    <property type="match status" value="2"/>
</dbReference>
<comment type="caution">
    <text evidence="2">The sequence shown here is derived from an EMBL/GenBank/DDBJ whole genome shotgun (WGS) entry which is preliminary data.</text>
</comment>
<reference evidence="2" key="1">
    <citation type="journal article" date="2015" name="Proc. Natl. Acad. Sci. U.S.A.">
        <title>Networks of energetic and metabolic interactions define dynamics in microbial communities.</title>
        <authorList>
            <person name="Embree M."/>
            <person name="Liu J.K."/>
            <person name="Al-Bassam M.M."/>
            <person name="Zengler K."/>
        </authorList>
    </citation>
    <scope>NUCLEOTIDE SEQUENCE</scope>
</reference>
<dbReference type="PANTHER" id="PTHR45947:SF3">
    <property type="entry name" value="SULFOQUINOVOSYL TRANSFERASE SQD2"/>
    <property type="match status" value="1"/>
</dbReference>
<dbReference type="InterPro" id="IPR028098">
    <property type="entry name" value="Glyco_trans_4-like_N"/>
</dbReference>
<dbReference type="AlphaFoldDB" id="A0A0W8F2R8"/>
<gene>
    <name evidence="2" type="ORF">ASZ90_015469</name>
</gene>
<organism evidence="2">
    <name type="scientific">hydrocarbon metagenome</name>
    <dbReference type="NCBI Taxonomy" id="938273"/>
    <lineage>
        <taxon>unclassified sequences</taxon>
        <taxon>metagenomes</taxon>
        <taxon>ecological metagenomes</taxon>
    </lineage>
</organism>
<dbReference type="CDD" id="cd03801">
    <property type="entry name" value="GT4_PimA-like"/>
    <property type="match status" value="1"/>
</dbReference>
<dbReference type="EMBL" id="LNQE01001609">
    <property type="protein sequence ID" value="KUG14882.1"/>
    <property type="molecule type" value="Genomic_DNA"/>
</dbReference>
<dbReference type="Pfam" id="PF13692">
    <property type="entry name" value="Glyco_trans_1_4"/>
    <property type="match status" value="1"/>
</dbReference>
<evidence type="ECO:0000259" key="1">
    <source>
        <dbReference type="Pfam" id="PF13439"/>
    </source>
</evidence>
<dbReference type="SUPFAM" id="SSF53756">
    <property type="entry name" value="UDP-Glycosyltransferase/glycogen phosphorylase"/>
    <property type="match status" value="1"/>
</dbReference>
<dbReference type="Pfam" id="PF13439">
    <property type="entry name" value="Glyco_transf_4"/>
    <property type="match status" value="1"/>
</dbReference>
<name>A0A0W8F2R8_9ZZZZ</name>
<dbReference type="InterPro" id="IPR050194">
    <property type="entry name" value="Glycosyltransferase_grp1"/>
</dbReference>
<evidence type="ECO:0000313" key="2">
    <source>
        <dbReference type="EMBL" id="KUG14882.1"/>
    </source>
</evidence>
<proteinExistence type="predicted"/>